<keyword evidence="4" id="KW-0963">Cytoplasm</keyword>
<dbReference type="InterPro" id="IPR043129">
    <property type="entry name" value="ATPase_NBD"/>
</dbReference>
<dbReference type="Gene3D" id="3.30.420.40">
    <property type="match status" value="2"/>
</dbReference>
<gene>
    <name evidence="13" type="ORF">METZ01_LOCUS187949</name>
</gene>
<dbReference type="NCBIfam" id="TIGR00671">
    <property type="entry name" value="baf"/>
    <property type="match status" value="1"/>
</dbReference>
<protein>
    <recommendedName>
        <fullName evidence="12">Type III pantothenate kinase</fullName>
    </recommendedName>
</protein>
<dbReference type="PANTHER" id="PTHR34265">
    <property type="entry name" value="TYPE III PANTOTHENATE KINASE"/>
    <property type="match status" value="1"/>
</dbReference>
<evidence type="ECO:0000256" key="3">
    <source>
        <dbReference type="ARBA" id="ARBA00011738"/>
    </source>
</evidence>
<dbReference type="HAMAP" id="MF_01274">
    <property type="entry name" value="Pantothen_kinase_3"/>
    <property type="match status" value="1"/>
</dbReference>
<evidence type="ECO:0000256" key="8">
    <source>
        <dbReference type="ARBA" id="ARBA00022840"/>
    </source>
</evidence>
<reference evidence="13" key="1">
    <citation type="submission" date="2018-05" db="EMBL/GenBank/DDBJ databases">
        <authorList>
            <person name="Lanie J.A."/>
            <person name="Ng W.-L."/>
            <person name="Kazmierczak K.M."/>
            <person name="Andrzejewski T.M."/>
            <person name="Davidsen T.M."/>
            <person name="Wayne K.J."/>
            <person name="Tettelin H."/>
            <person name="Glass J.I."/>
            <person name="Rusch D."/>
            <person name="Podicherti R."/>
            <person name="Tsui H.-C.T."/>
            <person name="Winkler M.E."/>
        </authorList>
    </citation>
    <scope>NUCLEOTIDE SEQUENCE</scope>
</reference>
<keyword evidence="9" id="KW-0630">Potassium</keyword>
<dbReference type="GO" id="GO:0005737">
    <property type="term" value="C:cytoplasm"/>
    <property type="evidence" value="ECO:0007669"/>
    <property type="project" value="UniProtKB-SubCell"/>
</dbReference>
<dbReference type="PANTHER" id="PTHR34265:SF1">
    <property type="entry name" value="TYPE III PANTOTHENATE KINASE"/>
    <property type="match status" value="1"/>
</dbReference>
<dbReference type="EMBL" id="UINC01038290">
    <property type="protein sequence ID" value="SVB35095.1"/>
    <property type="molecule type" value="Genomic_DNA"/>
</dbReference>
<dbReference type="CDD" id="cd24015">
    <property type="entry name" value="ASKHA_NBD_PanK-III"/>
    <property type="match status" value="1"/>
</dbReference>
<comment type="subcellular location">
    <subcellularLocation>
        <location evidence="2">Cytoplasm</location>
    </subcellularLocation>
</comment>
<dbReference type="GO" id="GO:0004594">
    <property type="term" value="F:pantothenate kinase activity"/>
    <property type="evidence" value="ECO:0007669"/>
    <property type="project" value="InterPro"/>
</dbReference>
<comment type="cofactor">
    <cofactor evidence="1">
        <name>K(+)</name>
        <dbReference type="ChEBI" id="CHEBI:29103"/>
    </cofactor>
</comment>
<keyword evidence="7" id="KW-0418">Kinase</keyword>
<evidence type="ECO:0000256" key="7">
    <source>
        <dbReference type="ARBA" id="ARBA00022777"/>
    </source>
</evidence>
<dbReference type="GO" id="GO:0005524">
    <property type="term" value="F:ATP binding"/>
    <property type="evidence" value="ECO:0007669"/>
    <property type="project" value="UniProtKB-KW"/>
</dbReference>
<sequence>MLLAIDIGNSNVTLGVFRGKDLLATWRLATDTRKLPDEYALLIQSLLPLKGVAPKDIDNIALCSVVPPLTQVFEELGNEHFGVTALTVGAGTRTGVRVLYENPRDVGADRVVDAAAAFSLYGGPVIVVDFGTATVFDAVSGDGEYLGGAIASGITLTAEALFERTSQLRRVELVPPRSAIGRNTASSIQSGILFGHVGMVEYMVGRFKRELGGDTKVVGTGGTASLIEKETDVFDVVNPDLTLIGLRLIHNINASSKSDQTGG</sequence>
<dbReference type="AlphaFoldDB" id="A0A382D9Z4"/>
<evidence type="ECO:0000256" key="4">
    <source>
        <dbReference type="ARBA" id="ARBA00022490"/>
    </source>
</evidence>
<evidence type="ECO:0000256" key="1">
    <source>
        <dbReference type="ARBA" id="ARBA00001958"/>
    </source>
</evidence>
<evidence type="ECO:0000256" key="10">
    <source>
        <dbReference type="ARBA" id="ARBA00022993"/>
    </source>
</evidence>
<name>A0A382D9Z4_9ZZZZ</name>
<dbReference type="NCBIfam" id="NF009848">
    <property type="entry name" value="PRK13318.1-6"/>
    <property type="match status" value="1"/>
</dbReference>
<proteinExistence type="inferred from homology"/>
<evidence type="ECO:0000256" key="9">
    <source>
        <dbReference type="ARBA" id="ARBA00022958"/>
    </source>
</evidence>
<dbReference type="GO" id="GO:0015937">
    <property type="term" value="P:coenzyme A biosynthetic process"/>
    <property type="evidence" value="ECO:0007669"/>
    <property type="project" value="UniProtKB-KW"/>
</dbReference>
<evidence type="ECO:0000256" key="5">
    <source>
        <dbReference type="ARBA" id="ARBA00022679"/>
    </source>
</evidence>
<comment type="subunit">
    <text evidence="3">Homodimer.</text>
</comment>
<evidence type="ECO:0000256" key="11">
    <source>
        <dbReference type="ARBA" id="ARBA00038036"/>
    </source>
</evidence>
<keyword evidence="10" id="KW-0173">Coenzyme A biosynthesis</keyword>
<comment type="similarity">
    <text evidence="11">Belongs to the type III pantothenate kinase family.</text>
</comment>
<dbReference type="NCBIfam" id="NF009855">
    <property type="entry name" value="PRK13321.1"/>
    <property type="match status" value="1"/>
</dbReference>
<keyword evidence="5" id="KW-0808">Transferase</keyword>
<keyword evidence="6" id="KW-0547">Nucleotide-binding</keyword>
<evidence type="ECO:0000256" key="6">
    <source>
        <dbReference type="ARBA" id="ARBA00022741"/>
    </source>
</evidence>
<dbReference type="InterPro" id="IPR004619">
    <property type="entry name" value="Type_III_PanK"/>
</dbReference>
<organism evidence="13">
    <name type="scientific">marine metagenome</name>
    <dbReference type="NCBI Taxonomy" id="408172"/>
    <lineage>
        <taxon>unclassified sequences</taxon>
        <taxon>metagenomes</taxon>
        <taxon>ecological metagenomes</taxon>
    </lineage>
</organism>
<evidence type="ECO:0000313" key="13">
    <source>
        <dbReference type="EMBL" id="SVB35095.1"/>
    </source>
</evidence>
<evidence type="ECO:0000256" key="2">
    <source>
        <dbReference type="ARBA" id="ARBA00004496"/>
    </source>
</evidence>
<evidence type="ECO:0000256" key="12">
    <source>
        <dbReference type="ARBA" id="ARBA00040883"/>
    </source>
</evidence>
<keyword evidence="8" id="KW-0067">ATP-binding</keyword>
<dbReference type="Pfam" id="PF03309">
    <property type="entry name" value="Pan_kinase"/>
    <property type="match status" value="1"/>
</dbReference>
<dbReference type="SUPFAM" id="SSF53067">
    <property type="entry name" value="Actin-like ATPase domain"/>
    <property type="match status" value="2"/>
</dbReference>
<accession>A0A382D9Z4</accession>